<dbReference type="RefSeq" id="WP_127002330.1">
    <property type="nucleotide sequence ID" value="NZ_CP034346.1"/>
</dbReference>
<gene>
    <name evidence="1" type="ORF">EI981_23345</name>
</gene>
<dbReference type="Proteomes" id="UP000270678">
    <property type="component" value="Chromosome"/>
</dbReference>
<proteinExistence type="predicted"/>
<reference evidence="2" key="1">
    <citation type="submission" date="2018-12" db="EMBL/GenBank/DDBJ databases">
        <title>Complete genome sequence of Paenibacillus sp. MBLB1234.</title>
        <authorList>
            <person name="Nam Y.-D."/>
            <person name="Kang J."/>
            <person name="Chung W.-H."/>
            <person name="Park Y.S."/>
        </authorList>
    </citation>
    <scope>NUCLEOTIDE SEQUENCE [LARGE SCALE GENOMIC DNA]</scope>
    <source>
        <strain evidence="2">MBLB1234</strain>
    </source>
</reference>
<dbReference type="KEGG" id="plut:EI981_23345"/>
<sequence>MYYIKDAKVTRLTEVDGVVCAEIAVSPGAVDDPELLVYVSRSAENGSEEQYKIIRMIRSDARMETDWFNNDLHQAYGVITEEQFGDEGWPEPAVQREQFKQLLLGYLGITESLSEKFTSHSASHKM</sequence>
<evidence type="ECO:0000313" key="1">
    <source>
        <dbReference type="EMBL" id="AZS17093.1"/>
    </source>
</evidence>
<evidence type="ECO:0000313" key="2">
    <source>
        <dbReference type="Proteomes" id="UP000270678"/>
    </source>
</evidence>
<name>A0A3Q9IBF9_9BACL</name>
<accession>A0A3Q9IBF9</accession>
<organism evidence="1 2">
    <name type="scientific">Paenibacillus lutimineralis</name>
    <dbReference type="NCBI Taxonomy" id="2707005"/>
    <lineage>
        <taxon>Bacteria</taxon>
        <taxon>Bacillati</taxon>
        <taxon>Bacillota</taxon>
        <taxon>Bacilli</taxon>
        <taxon>Bacillales</taxon>
        <taxon>Paenibacillaceae</taxon>
        <taxon>Paenibacillus</taxon>
    </lineage>
</organism>
<dbReference type="EMBL" id="CP034346">
    <property type="protein sequence ID" value="AZS17093.1"/>
    <property type="molecule type" value="Genomic_DNA"/>
</dbReference>
<keyword evidence="2" id="KW-1185">Reference proteome</keyword>
<dbReference type="AlphaFoldDB" id="A0A3Q9IBF9"/>
<protein>
    <submittedName>
        <fullName evidence="1">Uncharacterized protein</fullName>
    </submittedName>
</protein>
<dbReference type="OrthoDB" id="2665147at2"/>